<keyword evidence="2" id="KW-1185">Reference proteome</keyword>
<name>N6ZYP5_9RHOO</name>
<dbReference type="Proteomes" id="UP000013047">
    <property type="component" value="Unassembled WGS sequence"/>
</dbReference>
<dbReference type="AlphaFoldDB" id="N6ZYP5"/>
<dbReference type="EMBL" id="AMXF01000056">
    <property type="protein sequence ID" value="ENO97254.1"/>
    <property type="molecule type" value="Genomic_DNA"/>
</dbReference>
<evidence type="ECO:0000313" key="1">
    <source>
        <dbReference type="EMBL" id="ENO97254.1"/>
    </source>
</evidence>
<protein>
    <submittedName>
        <fullName evidence="1">Uncharacterized protein</fullName>
    </submittedName>
</protein>
<proteinExistence type="predicted"/>
<gene>
    <name evidence="1" type="ORF">C667_09763</name>
</gene>
<reference evidence="1 2" key="1">
    <citation type="submission" date="2012-09" db="EMBL/GenBank/DDBJ databases">
        <title>Draft Genome Sequences of 6 Strains from Genus Thauera.</title>
        <authorList>
            <person name="Liu B."/>
            <person name="Shapleigh J.P."/>
            <person name="Frostegard A.H."/>
        </authorList>
    </citation>
    <scope>NUCLEOTIDE SEQUENCE [LARGE SCALE GENOMIC DNA]</scope>
    <source>
        <strain evidence="1 2">B4P</strain>
    </source>
</reference>
<evidence type="ECO:0000313" key="2">
    <source>
        <dbReference type="Proteomes" id="UP000013047"/>
    </source>
</evidence>
<organism evidence="1 2">
    <name type="scientific">Thauera phenylacetica B4P</name>
    <dbReference type="NCBI Taxonomy" id="1234382"/>
    <lineage>
        <taxon>Bacteria</taxon>
        <taxon>Pseudomonadati</taxon>
        <taxon>Pseudomonadota</taxon>
        <taxon>Betaproteobacteria</taxon>
        <taxon>Rhodocyclales</taxon>
        <taxon>Zoogloeaceae</taxon>
        <taxon>Thauera</taxon>
    </lineage>
</organism>
<comment type="caution">
    <text evidence="1">The sequence shown here is derived from an EMBL/GenBank/DDBJ whole genome shotgun (WGS) entry which is preliminary data.</text>
</comment>
<accession>N6ZYP5</accession>
<sequence>MTDLAALKPRILANLESGRRLSVPPELRDHLERITEMVAEHYRAHHGEVVLWGKIDHYRYHDGRGTVYRISPDGRLLDESGAARVGLERRAELSVGVVF</sequence>
<dbReference type="RefSeq" id="WP_004361745.1">
    <property type="nucleotide sequence ID" value="NZ_AMXF01000056.1"/>
</dbReference>